<keyword evidence="5" id="KW-0804">Transcription</keyword>
<sequence length="388" mass="43343">MDQSMLWPVKYTEHPKIIQKLVKPTNQKPRKSTDVKKSQQRVNLNFPRTVRISVTDPDATDSSSDEEDELFRRQRVKKYINVIRMETAVKTNVNAINGSDKCRKRTEGALQAKPKPMKVKEVVQPAANGGVRKFRGVRQRPWGKWAAEIRDPCRKVRLWLGTYDTAEEAAMVYDNAAIKIRGPDALTNFVTPPAKDVPETNDASVSGYESGNESRNILSPTSVLRYRTSQSSENDTDQQSVSEPVQDTVKDAEPSASVGRPVLDSIDDQNQTVNGTSSSEGLAQDAQECQGETSMVPDYTKDYLPMDIPFLDDFFNFQPEEQTLFDDATNLVEDFSMAFDDFPAFMDIAQGSDFGDCNVSLQDLSSIEVDDYFVDMGDFASADALLAI</sequence>
<proteinExistence type="predicted"/>
<evidence type="ECO:0000256" key="2">
    <source>
        <dbReference type="ARBA" id="ARBA00022821"/>
    </source>
</evidence>
<evidence type="ECO:0000313" key="9">
    <source>
        <dbReference type="EMBL" id="KAL2527401.1"/>
    </source>
</evidence>
<accession>A0ABD1UQT9</accession>
<feature type="domain" description="AP2/ERF" evidence="8">
    <location>
        <begin position="133"/>
        <end position="190"/>
    </location>
</feature>
<feature type="compositionally biased region" description="Polar residues" evidence="7">
    <location>
        <begin position="268"/>
        <end position="281"/>
    </location>
</feature>
<evidence type="ECO:0000256" key="3">
    <source>
        <dbReference type="ARBA" id="ARBA00023015"/>
    </source>
</evidence>
<dbReference type="SMART" id="SM00380">
    <property type="entry name" value="AP2"/>
    <property type="match status" value="1"/>
</dbReference>
<evidence type="ECO:0000256" key="4">
    <source>
        <dbReference type="ARBA" id="ARBA00023125"/>
    </source>
</evidence>
<reference evidence="10" key="1">
    <citation type="submission" date="2024-07" db="EMBL/GenBank/DDBJ databases">
        <title>Two chromosome-level genome assemblies of Korean endemic species Abeliophyllum distichum and Forsythia ovata (Oleaceae).</title>
        <authorList>
            <person name="Jang H."/>
        </authorList>
    </citation>
    <scope>NUCLEOTIDE SEQUENCE [LARGE SCALE GENOMIC DNA]</scope>
</reference>
<dbReference type="PRINTS" id="PR00367">
    <property type="entry name" value="ETHRSPELEMNT"/>
</dbReference>
<feature type="region of interest" description="Disordered" evidence="7">
    <location>
        <begin position="18"/>
        <end position="68"/>
    </location>
</feature>
<evidence type="ECO:0000256" key="7">
    <source>
        <dbReference type="SAM" id="MobiDB-lite"/>
    </source>
</evidence>
<comment type="caution">
    <text evidence="9">The sequence shown here is derived from an EMBL/GenBank/DDBJ whole genome shotgun (WGS) entry which is preliminary data.</text>
</comment>
<protein>
    <submittedName>
        <fullName evidence="9">Ethylene-responsive transcription factor CRF4</fullName>
    </submittedName>
</protein>
<dbReference type="AlphaFoldDB" id="A0ABD1UQT9"/>
<dbReference type="GO" id="GO:0006952">
    <property type="term" value="P:defense response"/>
    <property type="evidence" value="ECO:0007669"/>
    <property type="project" value="UniProtKB-KW"/>
</dbReference>
<dbReference type="Pfam" id="PF00847">
    <property type="entry name" value="AP2"/>
    <property type="match status" value="1"/>
</dbReference>
<feature type="region of interest" description="Disordered" evidence="7">
    <location>
        <begin position="191"/>
        <end position="290"/>
    </location>
</feature>
<evidence type="ECO:0000313" key="10">
    <source>
        <dbReference type="Proteomes" id="UP001604336"/>
    </source>
</evidence>
<keyword evidence="4" id="KW-0238">DNA-binding</keyword>
<organism evidence="9 10">
    <name type="scientific">Abeliophyllum distichum</name>
    <dbReference type="NCBI Taxonomy" id="126358"/>
    <lineage>
        <taxon>Eukaryota</taxon>
        <taxon>Viridiplantae</taxon>
        <taxon>Streptophyta</taxon>
        <taxon>Embryophyta</taxon>
        <taxon>Tracheophyta</taxon>
        <taxon>Spermatophyta</taxon>
        <taxon>Magnoliopsida</taxon>
        <taxon>eudicotyledons</taxon>
        <taxon>Gunneridae</taxon>
        <taxon>Pentapetalae</taxon>
        <taxon>asterids</taxon>
        <taxon>lamiids</taxon>
        <taxon>Lamiales</taxon>
        <taxon>Oleaceae</taxon>
        <taxon>Forsythieae</taxon>
        <taxon>Abeliophyllum</taxon>
    </lineage>
</organism>
<gene>
    <name evidence="9" type="ORF">Adt_12455</name>
</gene>
<evidence type="ECO:0000259" key="8">
    <source>
        <dbReference type="PROSITE" id="PS51032"/>
    </source>
</evidence>
<dbReference type="EMBL" id="JBFOLK010000003">
    <property type="protein sequence ID" value="KAL2527401.1"/>
    <property type="molecule type" value="Genomic_DNA"/>
</dbReference>
<keyword evidence="3" id="KW-0805">Transcription regulation</keyword>
<keyword evidence="2" id="KW-0611">Plant defense</keyword>
<dbReference type="Gene3D" id="3.30.730.10">
    <property type="entry name" value="AP2/ERF domain"/>
    <property type="match status" value="1"/>
</dbReference>
<name>A0ABD1UQT9_9LAMI</name>
<dbReference type="PROSITE" id="PS51032">
    <property type="entry name" value="AP2_ERF"/>
    <property type="match status" value="1"/>
</dbReference>
<dbReference type="InterPro" id="IPR050913">
    <property type="entry name" value="AP2/ERF_ERF"/>
</dbReference>
<dbReference type="SUPFAM" id="SSF54171">
    <property type="entry name" value="DNA-binding domain"/>
    <property type="match status" value="1"/>
</dbReference>
<dbReference type="GO" id="GO:0005634">
    <property type="term" value="C:nucleus"/>
    <property type="evidence" value="ECO:0007669"/>
    <property type="project" value="UniProtKB-SubCell"/>
</dbReference>
<evidence type="ECO:0000256" key="5">
    <source>
        <dbReference type="ARBA" id="ARBA00023163"/>
    </source>
</evidence>
<dbReference type="FunFam" id="3.30.730.10:FF:000001">
    <property type="entry name" value="Ethylene-responsive transcription factor 2"/>
    <property type="match status" value="1"/>
</dbReference>
<dbReference type="InterPro" id="IPR001471">
    <property type="entry name" value="AP2/ERF_dom"/>
</dbReference>
<feature type="compositionally biased region" description="Polar residues" evidence="7">
    <location>
        <begin position="201"/>
        <end position="245"/>
    </location>
</feature>
<dbReference type="PANTHER" id="PTHR31194">
    <property type="entry name" value="SHN SHINE , DNA BINDING / TRANSCRIPTION FACTOR"/>
    <property type="match status" value="1"/>
</dbReference>
<keyword evidence="6" id="KW-0539">Nucleus</keyword>
<dbReference type="InterPro" id="IPR036955">
    <property type="entry name" value="AP2/ERF_dom_sf"/>
</dbReference>
<dbReference type="CDD" id="cd00018">
    <property type="entry name" value="AP2"/>
    <property type="match status" value="1"/>
</dbReference>
<evidence type="ECO:0000256" key="6">
    <source>
        <dbReference type="ARBA" id="ARBA00023242"/>
    </source>
</evidence>
<dbReference type="InterPro" id="IPR016177">
    <property type="entry name" value="DNA-bd_dom_sf"/>
</dbReference>
<evidence type="ECO:0000256" key="1">
    <source>
        <dbReference type="ARBA" id="ARBA00004123"/>
    </source>
</evidence>
<dbReference type="Proteomes" id="UP001604336">
    <property type="component" value="Unassembled WGS sequence"/>
</dbReference>
<dbReference type="PANTHER" id="PTHR31194:SF218">
    <property type="entry name" value="AP2_ERF DOMAIN-CONTAINING PROTEIN"/>
    <property type="match status" value="1"/>
</dbReference>
<comment type="subcellular location">
    <subcellularLocation>
        <location evidence="1">Nucleus</location>
    </subcellularLocation>
</comment>
<keyword evidence="10" id="KW-1185">Reference proteome</keyword>
<dbReference type="GO" id="GO:0003677">
    <property type="term" value="F:DNA binding"/>
    <property type="evidence" value="ECO:0007669"/>
    <property type="project" value="UniProtKB-KW"/>
</dbReference>